<reference evidence="2" key="1">
    <citation type="journal article" date="2019" name="Sci. Rep.">
        <title>Draft genome of Tanacetum cinerariifolium, the natural source of mosquito coil.</title>
        <authorList>
            <person name="Yamashiro T."/>
            <person name="Shiraishi A."/>
            <person name="Satake H."/>
            <person name="Nakayama K."/>
        </authorList>
    </citation>
    <scope>NUCLEOTIDE SEQUENCE</scope>
</reference>
<name>A0A699HYQ9_TANCI</name>
<dbReference type="PANTHER" id="PTHR31286:SF180">
    <property type="entry name" value="OS10G0362600 PROTEIN"/>
    <property type="match status" value="1"/>
</dbReference>
<comment type="caution">
    <text evidence="2">The sequence shown here is derived from an EMBL/GenBank/DDBJ whole genome shotgun (WGS) entry which is preliminary data.</text>
</comment>
<gene>
    <name evidence="2" type="ORF">Tci_476615</name>
</gene>
<dbReference type="EMBL" id="BKCJ010235291">
    <property type="protein sequence ID" value="GEZ04642.1"/>
    <property type="molecule type" value="Genomic_DNA"/>
</dbReference>
<protein>
    <submittedName>
        <fullName evidence="2">Uncharacterized protein</fullName>
    </submittedName>
</protein>
<feature type="non-terminal residue" evidence="2">
    <location>
        <position position="1"/>
    </location>
</feature>
<dbReference type="AlphaFoldDB" id="A0A699HYQ9"/>
<dbReference type="InterPro" id="IPR040256">
    <property type="entry name" value="At4g02000-like"/>
</dbReference>
<sequence>QDKVAQALEITKLKQRVRKLEKKRKFKHSGLKRLRKVGTTYRVESSIDIVVDDQEDGSKQRGKIDELDVDEDVTLVDVDAEVEMDTNIQGRMAESQAKAYNLDLQHYEKVLSMQDTNEAEPTKVEEVLEASALRKRRGVVIQDPEQTAAASVIVHLGVQSKDKGKGILIEEPKPLKVQAHIDLDEAFARQVEEEVTVQENEIEEEGSKRKGKSLEQKIAKKQRMDKEAEELKIHLQIVANDDDDDVYIEATPLASKKLVKEIFESIEPKNFSDDFLLNTLRIMFEKPNVEANMFLLVEKKYPLTHFTLAQMLNNVRLEVEEESEISLELSRLTKWKLKIPAKYEDHVTDIRNGRSQLDYIDVNTGIDVDACCVIRDLGSSGMGNVCEEALERNNGMFGNQDNSHPPRNTGCNRSNSVNAEYTIVCESTDDTKIVNDEERIRQRIMSEDSMNFIIDDEPWLVRNKLLVVQKWDLNLDMEVTKPKSIPLWVKLLNVVMKAWTVREISTHFKLSRESNNHGCCYYFFMSNGSGRFSYARVLVGMSVKKEFPEEIEICYRDKKDNTIGLKKVNIVYAWKPPTCKHCEVFGHNDSNCTVKPISVEEFVDRERKLNLAKSKENRRNKTWEEKADVMKDVLDEETKIGMNMASKEHKSLYYDVLKNEVVGVDVIGSNIKFFLTIFYAFSSGKERQKLYKELKCHNIISNGKPLTFMGDFNVTLKSDEHSAGSAFSTNDMIDSKTASMMLKL</sequence>
<evidence type="ECO:0000313" key="2">
    <source>
        <dbReference type="EMBL" id="GEZ04642.1"/>
    </source>
</evidence>
<organism evidence="2">
    <name type="scientific">Tanacetum cinerariifolium</name>
    <name type="common">Dalmatian daisy</name>
    <name type="synonym">Chrysanthemum cinerariifolium</name>
    <dbReference type="NCBI Taxonomy" id="118510"/>
    <lineage>
        <taxon>Eukaryota</taxon>
        <taxon>Viridiplantae</taxon>
        <taxon>Streptophyta</taxon>
        <taxon>Embryophyta</taxon>
        <taxon>Tracheophyta</taxon>
        <taxon>Spermatophyta</taxon>
        <taxon>Magnoliopsida</taxon>
        <taxon>eudicotyledons</taxon>
        <taxon>Gunneridae</taxon>
        <taxon>Pentapetalae</taxon>
        <taxon>asterids</taxon>
        <taxon>campanulids</taxon>
        <taxon>Asterales</taxon>
        <taxon>Asteraceae</taxon>
        <taxon>Asteroideae</taxon>
        <taxon>Anthemideae</taxon>
        <taxon>Anthemidinae</taxon>
        <taxon>Tanacetum</taxon>
    </lineage>
</organism>
<feature type="coiled-coil region" evidence="1">
    <location>
        <begin position="188"/>
        <end position="234"/>
    </location>
</feature>
<accession>A0A699HYQ9</accession>
<proteinExistence type="predicted"/>
<dbReference type="PANTHER" id="PTHR31286">
    <property type="entry name" value="GLYCINE-RICH CELL WALL STRUCTURAL PROTEIN 1.8-LIKE"/>
    <property type="match status" value="1"/>
</dbReference>
<keyword evidence="1" id="KW-0175">Coiled coil</keyword>
<evidence type="ECO:0000256" key="1">
    <source>
        <dbReference type="SAM" id="Coils"/>
    </source>
</evidence>